<dbReference type="CDD" id="cd00303">
    <property type="entry name" value="retropepsin_like"/>
    <property type="match status" value="1"/>
</dbReference>
<dbReference type="PANTHER" id="PTHR15503:SF22">
    <property type="entry name" value="TRANSPOSON TY3-I GAG POLYPROTEIN"/>
    <property type="match status" value="1"/>
</dbReference>
<evidence type="ECO:0000256" key="1">
    <source>
        <dbReference type="SAM" id="MobiDB-lite"/>
    </source>
</evidence>
<evidence type="ECO:0008006" key="4">
    <source>
        <dbReference type="Google" id="ProtNLM"/>
    </source>
</evidence>
<dbReference type="EMBL" id="JBBWWQ010000001">
    <property type="protein sequence ID" value="KAK8957587.1"/>
    <property type="molecule type" value="Genomic_DNA"/>
</dbReference>
<dbReference type="InterPro" id="IPR032567">
    <property type="entry name" value="RTL1-rel"/>
</dbReference>
<comment type="caution">
    <text evidence="2">The sequence shown here is derived from an EMBL/GenBank/DDBJ whole genome shotgun (WGS) entry which is preliminary data.</text>
</comment>
<sequence length="299" mass="33468">MEDKITDIIDTVDPCEAGETPDQPPPPPQGYEIGYHALIGTFSSQSIRFEGFLLTHPVQILVDCDSSTNFISQRVASFLRAPITVIKPFKVHVGNRELLTCAGIYLNTKLTIQKHNFSSNLFVLDLYGSDIVLGMVWLESLGNVTTNYRDKHMSFQHTNQTICLQGIQPIVTNPITPSQINKLVSQDSISSSVSCFFSHQTENQVLPIQETDHPDLTTLLSNFKDVFQKPTGLPPSRDCDHKIPLQTPGTIIKVRPYCYPHYQKMEIDRLVEEMLAQGLIRLSSLPFSSPVLLIKKDGT</sequence>
<feature type="region of interest" description="Disordered" evidence="1">
    <location>
        <begin position="1"/>
        <end position="29"/>
    </location>
</feature>
<dbReference type="Pfam" id="PF08284">
    <property type="entry name" value="RVP_2"/>
    <property type="match status" value="1"/>
</dbReference>
<proteinExistence type="predicted"/>
<dbReference type="SUPFAM" id="SSF56672">
    <property type="entry name" value="DNA/RNA polymerases"/>
    <property type="match status" value="1"/>
</dbReference>
<reference evidence="2 3" key="1">
    <citation type="journal article" date="2022" name="Nat. Plants">
        <title>Genomes of leafy and leafless Platanthera orchids illuminate the evolution of mycoheterotrophy.</title>
        <authorList>
            <person name="Li M.H."/>
            <person name="Liu K.W."/>
            <person name="Li Z."/>
            <person name="Lu H.C."/>
            <person name="Ye Q.L."/>
            <person name="Zhang D."/>
            <person name="Wang J.Y."/>
            <person name="Li Y.F."/>
            <person name="Zhong Z.M."/>
            <person name="Liu X."/>
            <person name="Yu X."/>
            <person name="Liu D.K."/>
            <person name="Tu X.D."/>
            <person name="Liu B."/>
            <person name="Hao Y."/>
            <person name="Liao X.Y."/>
            <person name="Jiang Y.T."/>
            <person name="Sun W.H."/>
            <person name="Chen J."/>
            <person name="Chen Y.Q."/>
            <person name="Ai Y."/>
            <person name="Zhai J.W."/>
            <person name="Wu S.S."/>
            <person name="Zhou Z."/>
            <person name="Hsiao Y.Y."/>
            <person name="Wu W.L."/>
            <person name="Chen Y.Y."/>
            <person name="Lin Y.F."/>
            <person name="Hsu J.L."/>
            <person name="Li C.Y."/>
            <person name="Wang Z.W."/>
            <person name="Zhao X."/>
            <person name="Zhong W.Y."/>
            <person name="Ma X.K."/>
            <person name="Ma L."/>
            <person name="Huang J."/>
            <person name="Chen G.Z."/>
            <person name="Huang M.Z."/>
            <person name="Huang L."/>
            <person name="Peng D.H."/>
            <person name="Luo Y.B."/>
            <person name="Zou S.Q."/>
            <person name="Chen S.P."/>
            <person name="Lan S."/>
            <person name="Tsai W.C."/>
            <person name="Van de Peer Y."/>
            <person name="Liu Z.J."/>
        </authorList>
    </citation>
    <scope>NUCLEOTIDE SEQUENCE [LARGE SCALE GENOMIC DNA]</scope>
    <source>
        <strain evidence="2">Lor287</strain>
    </source>
</reference>
<evidence type="ECO:0000313" key="3">
    <source>
        <dbReference type="Proteomes" id="UP001418222"/>
    </source>
</evidence>
<dbReference type="Gene3D" id="2.40.70.10">
    <property type="entry name" value="Acid Proteases"/>
    <property type="match status" value="1"/>
</dbReference>
<protein>
    <recommendedName>
        <fullName evidence="4">Polyprotein</fullName>
    </recommendedName>
</protein>
<dbReference type="InterPro" id="IPR021109">
    <property type="entry name" value="Peptidase_aspartic_dom_sf"/>
</dbReference>
<accession>A0AAP0GG76</accession>
<organism evidence="2 3">
    <name type="scientific">Platanthera zijinensis</name>
    <dbReference type="NCBI Taxonomy" id="2320716"/>
    <lineage>
        <taxon>Eukaryota</taxon>
        <taxon>Viridiplantae</taxon>
        <taxon>Streptophyta</taxon>
        <taxon>Embryophyta</taxon>
        <taxon>Tracheophyta</taxon>
        <taxon>Spermatophyta</taxon>
        <taxon>Magnoliopsida</taxon>
        <taxon>Liliopsida</taxon>
        <taxon>Asparagales</taxon>
        <taxon>Orchidaceae</taxon>
        <taxon>Orchidoideae</taxon>
        <taxon>Orchideae</taxon>
        <taxon>Orchidinae</taxon>
        <taxon>Platanthera</taxon>
    </lineage>
</organism>
<dbReference type="Proteomes" id="UP001418222">
    <property type="component" value="Unassembled WGS sequence"/>
</dbReference>
<keyword evidence="3" id="KW-1185">Reference proteome</keyword>
<dbReference type="PANTHER" id="PTHR15503">
    <property type="entry name" value="LDOC1 RELATED"/>
    <property type="match status" value="1"/>
</dbReference>
<name>A0AAP0GG76_9ASPA</name>
<gene>
    <name evidence="2" type="ORF">KSP39_PZI000335</name>
</gene>
<dbReference type="Gene3D" id="3.10.10.10">
    <property type="entry name" value="HIV Type 1 Reverse Transcriptase, subunit A, domain 1"/>
    <property type="match status" value="1"/>
</dbReference>
<evidence type="ECO:0000313" key="2">
    <source>
        <dbReference type="EMBL" id="KAK8957587.1"/>
    </source>
</evidence>
<dbReference type="InterPro" id="IPR043502">
    <property type="entry name" value="DNA/RNA_pol_sf"/>
</dbReference>
<dbReference type="AlphaFoldDB" id="A0AAP0GG76"/>